<protein>
    <submittedName>
        <fullName evidence="1">Uncharacterized protein</fullName>
    </submittedName>
</protein>
<dbReference type="Proteomes" id="UP000256964">
    <property type="component" value="Unassembled WGS sequence"/>
</dbReference>
<name>A0A371D4M6_9APHY</name>
<organism evidence="1 2">
    <name type="scientific">Lentinus brumalis</name>
    <dbReference type="NCBI Taxonomy" id="2498619"/>
    <lineage>
        <taxon>Eukaryota</taxon>
        <taxon>Fungi</taxon>
        <taxon>Dikarya</taxon>
        <taxon>Basidiomycota</taxon>
        <taxon>Agaricomycotina</taxon>
        <taxon>Agaricomycetes</taxon>
        <taxon>Polyporales</taxon>
        <taxon>Polyporaceae</taxon>
        <taxon>Lentinus</taxon>
    </lineage>
</organism>
<keyword evidence="2" id="KW-1185">Reference proteome</keyword>
<dbReference type="AlphaFoldDB" id="A0A371D4M6"/>
<accession>A0A371D4M6</accession>
<proteinExistence type="predicted"/>
<reference evidence="1 2" key="1">
    <citation type="journal article" date="2018" name="Biotechnol. Biofuels">
        <title>Integrative visual omics of the white-rot fungus Polyporus brumalis exposes the biotechnological potential of its oxidative enzymes for delignifying raw plant biomass.</title>
        <authorList>
            <person name="Miyauchi S."/>
            <person name="Rancon A."/>
            <person name="Drula E."/>
            <person name="Hage H."/>
            <person name="Chaduli D."/>
            <person name="Favel A."/>
            <person name="Grisel S."/>
            <person name="Henrissat B."/>
            <person name="Herpoel-Gimbert I."/>
            <person name="Ruiz-Duenas F.J."/>
            <person name="Chevret D."/>
            <person name="Hainaut M."/>
            <person name="Lin J."/>
            <person name="Wang M."/>
            <person name="Pangilinan J."/>
            <person name="Lipzen A."/>
            <person name="Lesage-Meessen L."/>
            <person name="Navarro D."/>
            <person name="Riley R."/>
            <person name="Grigoriev I.V."/>
            <person name="Zhou S."/>
            <person name="Raouche S."/>
            <person name="Rosso M.N."/>
        </authorList>
    </citation>
    <scope>NUCLEOTIDE SEQUENCE [LARGE SCALE GENOMIC DNA]</scope>
    <source>
        <strain evidence="1 2">BRFM 1820</strain>
    </source>
</reference>
<sequence length="200" mass="22650">MHAYHVPRVRLHLVPRIPARVSGGRDIRRRHFSFSAGGLGPAREGVVVPVGYWRPAKDGLRCVYAAARLRVCAIGVAVGVGKRVWRRIAPPIRAREDVKKPATVRGVVLRHVLCEPLPVELDAGQRALALRERRLWRGLAPLSSSPSLCRMLRRRRCRCAGRIDSRRSAREDWGYGAMMMRQGSMMIESGRCLQRTRWMS</sequence>
<dbReference type="EMBL" id="KZ857418">
    <property type="protein sequence ID" value="RDX47504.1"/>
    <property type="molecule type" value="Genomic_DNA"/>
</dbReference>
<evidence type="ECO:0000313" key="1">
    <source>
        <dbReference type="EMBL" id="RDX47504.1"/>
    </source>
</evidence>
<dbReference type="OrthoDB" id="10607299at2759"/>
<gene>
    <name evidence="1" type="ORF">OH76DRAFT_768209</name>
</gene>
<evidence type="ECO:0000313" key="2">
    <source>
        <dbReference type="Proteomes" id="UP000256964"/>
    </source>
</evidence>